<reference evidence="7 8" key="1">
    <citation type="submission" date="2019-11" db="EMBL/GenBank/DDBJ databases">
        <title>Venatorbacter sp. nov. a predator of Campylobacter and other Gram-negative bacteria.</title>
        <authorList>
            <person name="Saeedi A."/>
            <person name="Cummings N.J."/>
            <person name="Connerton I.F."/>
            <person name="Connerton P.L."/>
        </authorList>
    </citation>
    <scope>NUCLEOTIDE SEQUENCE [LARGE SCALE GENOMIC DNA]</scope>
    <source>
        <strain evidence="7">XL5</strain>
    </source>
</reference>
<dbReference type="NCBIfam" id="TIGR03300">
    <property type="entry name" value="assembly_YfgL"/>
    <property type="match status" value="1"/>
</dbReference>
<dbReference type="InterPro" id="IPR017687">
    <property type="entry name" value="BamB"/>
</dbReference>
<dbReference type="EMBL" id="CP046056">
    <property type="protein sequence ID" value="QQD23639.1"/>
    <property type="molecule type" value="Genomic_DNA"/>
</dbReference>
<dbReference type="HAMAP" id="MF_00923">
    <property type="entry name" value="OM_assembly_BamB"/>
    <property type="match status" value="1"/>
</dbReference>
<evidence type="ECO:0000256" key="5">
    <source>
        <dbReference type="SAM" id="SignalP"/>
    </source>
</evidence>
<sequence>MPKILVALLTLLVLAGCSSSPEKAPAEDAADKSGLPEFDAQADIRIRWRTQLGDGSGSNYIRLQPAVQNDTLYAADTSGRVTAMTLADGDELWSVDLDVPVLSGVSLAGEQLFVATRDGFLLSLNRADGTELWRSRLTSEALSPASADARRVFVHTVDGRVTAFERADGKQAWSYETAMPVLTVRGTGAPLVLEQLVVTGFATGKVVALDKTLGIPRWEVRLASPDGRSELERLVDIDGQPVWEEGIIYAASYHGNVAAISLNGETRWQEPGSSYGHPELALGNLYLTLDSDVIQAYDQNIGARVWQQPALSGRKLGQVTAHGRWLAVADNDGYLHLLSQVNGELAARRLLRPKPLHIVYPNQTEATNWRAVRGKHMGIRSALLSTPEGLLVYTNTGELLLLEIRDR</sequence>
<organism evidence="7 8">
    <name type="scientific">Venatoribacter cucullus</name>
    <dbReference type="NCBI Taxonomy" id="2661630"/>
    <lineage>
        <taxon>Bacteria</taxon>
        <taxon>Pseudomonadati</taxon>
        <taxon>Pseudomonadota</taxon>
        <taxon>Gammaproteobacteria</taxon>
        <taxon>Oceanospirillales</taxon>
        <taxon>Oceanospirillaceae</taxon>
        <taxon>Venatoribacter</taxon>
    </lineage>
</organism>
<evidence type="ECO:0000256" key="2">
    <source>
        <dbReference type="ARBA" id="ARBA00023136"/>
    </source>
</evidence>
<proteinExistence type="inferred from homology"/>
<evidence type="ECO:0000313" key="8">
    <source>
        <dbReference type="Proteomes" id="UP000596074"/>
    </source>
</evidence>
<comment type="similarity">
    <text evidence="4">Belongs to the BamB family.</text>
</comment>
<dbReference type="PANTHER" id="PTHR34512:SF30">
    <property type="entry name" value="OUTER MEMBRANE PROTEIN ASSEMBLY FACTOR BAMB"/>
    <property type="match status" value="1"/>
</dbReference>
<dbReference type="PANTHER" id="PTHR34512">
    <property type="entry name" value="CELL SURFACE PROTEIN"/>
    <property type="match status" value="1"/>
</dbReference>
<dbReference type="InterPro" id="IPR011047">
    <property type="entry name" value="Quinoprotein_ADH-like_sf"/>
</dbReference>
<evidence type="ECO:0000256" key="4">
    <source>
        <dbReference type="HAMAP-Rule" id="MF_00923"/>
    </source>
</evidence>
<name>A0A9X7YND6_9GAMM</name>
<dbReference type="Proteomes" id="UP000596074">
    <property type="component" value="Chromosome"/>
</dbReference>
<dbReference type="SUPFAM" id="SSF50998">
    <property type="entry name" value="Quinoprotein alcohol dehydrogenase-like"/>
    <property type="match status" value="1"/>
</dbReference>
<accession>A0A9X7YND6</accession>
<dbReference type="SMART" id="SM00564">
    <property type="entry name" value="PQQ"/>
    <property type="match status" value="7"/>
</dbReference>
<dbReference type="Pfam" id="PF13360">
    <property type="entry name" value="PQQ_2"/>
    <property type="match status" value="1"/>
</dbReference>
<evidence type="ECO:0000256" key="3">
    <source>
        <dbReference type="ARBA" id="ARBA00023237"/>
    </source>
</evidence>
<dbReference type="GO" id="GO:0051205">
    <property type="term" value="P:protein insertion into membrane"/>
    <property type="evidence" value="ECO:0007669"/>
    <property type="project" value="UniProtKB-UniRule"/>
</dbReference>
<keyword evidence="2 4" id="KW-0472">Membrane</keyword>
<keyword evidence="8" id="KW-1185">Reference proteome</keyword>
<comment type="subcellular location">
    <subcellularLocation>
        <location evidence="4">Cell outer membrane</location>
        <topology evidence="4">Lipid-anchor</topology>
    </subcellularLocation>
</comment>
<dbReference type="Gene3D" id="2.130.10.10">
    <property type="entry name" value="YVTN repeat-like/Quinoprotein amine dehydrogenase"/>
    <property type="match status" value="1"/>
</dbReference>
<keyword evidence="3 4" id="KW-0998">Cell outer membrane</keyword>
<evidence type="ECO:0000256" key="1">
    <source>
        <dbReference type="ARBA" id="ARBA00022729"/>
    </source>
</evidence>
<keyword evidence="1 4" id="KW-0732">Signal</keyword>
<keyword evidence="4" id="KW-0564">Palmitate</keyword>
<gene>
    <name evidence="4 7" type="primary">bamB</name>
    <name evidence="7" type="ORF">GJQ55_03675</name>
</gene>
<dbReference type="InterPro" id="IPR015943">
    <property type="entry name" value="WD40/YVTN_repeat-like_dom_sf"/>
</dbReference>
<comment type="function">
    <text evidence="4">Part of the outer membrane protein assembly complex, which is involved in assembly and insertion of beta-barrel proteins into the outer membrane.</text>
</comment>
<feature type="signal peptide" evidence="5">
    <location>
        <begin position="1"/>
        <end position="24"/>
    </location>
</feature>
<dbReference type="InterPro" id="IPR002372">
    <property type="entry name" value="PQQ_rpt_dom"/>
</dbReference>
<dbReference type="GO" id="GO:0009279">
    <property type="term" value="C:cell outer membrane"/>
    <property type="evidence" value="ECO:0007669"/>
    <property type="project" value="UniProtKB-SubCell"/>
</dbReference>
<feature type="domain" description="Pyrrolo-quinoline quinone repeat" evidence="6">
    <location>
        <begin position="78"/>
        <end position="308"/>
    </location>
</feature>
<feature type="chain" id="PRO_5040852395" description="Outer membrane protein assembly factor BamB" evidence="5">
    <location>
        <begin position="25"/>
        <end position="407"/>
    </location>
</feature>
<evidence type="ECO:0000313" key="7">
    <source>
        <dbReference type="EMBL" id="QQD23639.1"/>
    </source>
</evidence>
<dbReference type="InterPro" id="IPR018391">
    <property type="entry name" value="PQQ_b-propeller_rpt"/>
</dbReference>
<keyword evidence="4" id="KW-0449">Lipoprotein</keyword>
<dbReference type="PROSITE" id="PS51257">
    <property type="entry name" value="PROKAR_LIPOPROTEIN"/>
    <property type="match status" value="1"/>
</dbReference>
<dbReference type="KEGG" id="vcw:GJQ55_03675"/>
<dbReference type="RefSeq" id="WP_228346171.1">
    <property type="nucleotide sequence ID" value="NZ_CP046056.1"/>
</dbReference>
<evidence type="ECO:0000259" key="6">
    <source>
        <dbReference type="Pfam" id="PF13360"/>
    </source>
</evidence>
<protein>
    <recommendedName>
        <fullName evidence="4">Outer membrane protein assembly factor BamB</fullName>
    </recommendedName>
</protein>
<dbReference type="AlphaFoldDB" id="A0A9X7YND6"/>
<comment type="subunit">
    <text evidence="4">Part of the Bam complex.</text>
</comment>
<dbReference type="GO" id="GO:0043165">
    <property type="term" value="P:Gram-negative-bacterium-type cell outer membrane assembly"/>
    <property type="evidence" value="ECO:0007669"/>
    <property type="project" value="UniProtKB-UniRule"/>
</dbReference>